<dbReference type="InterPro" id="IPR036513">
    <property type="entry name" value="STAS_dom_sf"/>
</dbReference>
<dbReference type="Proteomes" id="UP000249396">
    <property type="component" value="Unassembled WGS sequence"/>
</dbReference>
<organism evidence="5 6">
    <name type="scientific">Candidatus Methylumidiphilus alinenensis</name>
    <dbReference type="NCBI Taxonomy" id="2202197"/>
    <lineage>
        <taxon>Bacteria</taxon>
        <taxon>Pseudomonadati</taxon>
        <taxon>Pseudomonadota</taxon>
        <taxon>Gammaproteobacteria</taxon>
        <taxon>Methylococcales</taxon>
        <taxon>Candidatus Methylumidiphilus</taxon>
    </lineage>
</organism>
<comment type="caution">
    <text evidence="5">The sequence shown here is derived from an EMBL/GenBank/DDBJ whole genome shotgun (WGS) entry which is preliminary data.</text>
</comment>
<evidence type="ECO:0000313" key="5">
    <source>
        <dbReference type="EMBL" id="PZN83428.1"/>
    </source>
</evidence>
<dbReference type="PANTHER" id="PTHR33745:SF3">
    <property type="entry name" value="RSBT CO-ANTAGONIST PROTEIN RSBRC"/>
    <property type="match status" value="1"/>
</dbReference>
<feature type="domain" description="PAC" evidence="3">
    <location>
        <begin position="206"/>
        <end position="258"/>
    </location>
</feature>
<dbReference type="PROSITE" id="PS50113">
    <property type="entry name" value="PAC"/>
    <property type="match status" value="2"/>
</dbReference>
<dbReference type="SMART" id="SM00086">
    <property type="entry name" value="PAC"/>
    <property type="match status" value="2"/>
</dbReference>
<dbReference type="SUPFAM" id="SSF55785">
    <property type="entry name" value="PYP-like sensor domain (PAS domain)"/>
    <property type="match status" value="2"/>
</dbReference>
<sequence>MKKQKNASTPKSLDSEENFRLLVDSVTDYAIMMIDPEGHVTSWNTGAEKILGFHSEEIIGKHFSCFYTSEALASGIPRNELDLASTQGRIENEGLRKRKDGTFFWANTIITPLCDEKGIIFGYTNITRELSDRKKADYTRSLIEASLDPLVTIAPDGKITDVNAATETITGCSRSELIGTDFSNYFTSSEKASDGYRQVFREGQVRDYPLEIRNSDGRVTSVLYNASVYRDESGAVVGVFAAARDITERKLSEERIKQQSQEILELSTPVMQVWQGVVAVPLIGCLDSQRTQQFMERLLDRIVETNSPVALVDIMGVPTIDTQTAQHLIETITAVRLLGAQVVLTGVRPAIAQTLVHLGIDLSGITTRSSLAAGLLVALDLLKLQVVNKSDNR</sequence>
<dbReference type="CDD" id="cd07041">
    <property type="entry name" value="STAS_RsbR_RsbS_like"/>
    <property type="match status" value="1"/>
</dbReference>
<dbReference type="Gene3D" id="3.30.450.20">
    <property type="entry name" value="PAS domain"/>
    <property type="match status" value="2"/>
</dbReference>
<evidence type="ECO:0008006" key="7">
    <source>
        <dbReference type="Google" id="ProtNLM"/>
    </source>
</evidence>
<proteinExistence type="predicted"/>
<evidence type="ECO:0000259" key="2">
    <source>
        <dbReference type="PROSITE" id="PS50112"/>
    </source>
</evidence>
<dbReference type="SMART" id="SM00091">
    <property type="entry name" value="PAS"/>
    <property type="match status" value="2"/>
</dbReference>
<evidence type="ECO:0000259" key="4">
    <source>
        <dbReference type="PROSITE" id="PS50801"/>
    </source>
</evidence>
<name>A0A2W4RVA4_9GAMM</name>
<dbReference type="Gene3D" id="3.30.750.24">
    <property type="entry name" value="STAS domain"/>
    <property type="match status" value="1"/>
</dbReference>
<dbReference type="Pfam" id="PF13426">
    <property type="entry name" value="PAS_9"/>
    <property type="match status" value="2"/>
</dbReference>
<dbReference type="AlphaFoldDB" id="A0A2W4RVA4"/>
<keyword evidence="1" id="KW-0597">Phosphoprotein</keyword>
<dbReference type="CDD" id="cd00130">
    <property type="entry name" value="PAS"/>
    <property type="match status" value="2"/>
</dbReference>
<dbReference type="InterPro" id="IPR001610">
    <property type="entry name" value="PAC"/>
</dbReference>
<evidence type="ECO:0000256" key="1">
    <source>
        <dbReference type="ARBA" id="ARBA00022553"/>
    </source>
</evidence>
<dbReference type="InterPro" id="IPR000700">
    <property type="entry name" value="PAS-assoc_C"/>
</dbReference>
<dbReference type="Pfam" id="PF01740">
    <property type="entry name" value="STAS"/>
    <property type="match status" value="1"/>
</dbReference>
<dbReference type="PROSITE" id="PS50112">
    <property type="entry name" value="PAS"/>
    <property type="match status" value="2"/>
</dbReference>
<feature type="domain" description="PAS" evidence="2">
    <location>
        <begin position="135"/>
        <end position="179"/>
    </location>
</feature>
<feature type="domain" description="PAC" evidence="3">
    <location>
        <begin position="88"/>
        <end position="142"/>
    </location>
</feature>
<accession>A0A2W4RVA4</accession>
<dbReference type="InterPro" id="IPR035965">
    <property type="entry name" value="PAS-like_dom_sf"/>
</dbReference>
<dbReference type="PROSITE" id="PS50801">
    <property type="entry name" value="STAS"/>
    <property type="match status" value="1"/>
</dbReference>
<protein>
    <recommendedName>
        <fullName evidence="7">PAS domain S-box protein</fullName>
    </recommendedName>
</protein>
<dbReference type="PANTHER" id="PTHR33745">
    <property type="entry name" value="RSBT ANTAGONIST PROTEIN RSBS-RELATED"/>
    <property type="match status" value="1"/>
</dbReference>
<reference evidence="5 6" key="1">
    <citation type="journal article" date="2018" name="Aquat. Microb. Ecol.">
        <title>Gammaproteobacterial methanotrophs dominate.</title>
        <authorList>
            <person name="Rissanen A.J."/>
            <person name="Saarenheimo J."/>
            <person name="Tiirola M."/>
            <person name="Peura S."/>
            <person name="Aalto S.L."/>
            <person name="Karvinen A."/>
            <person name="Nykanen H."/>
        </authorList>
    </citation>
    <scope>NUCLEOTIDE SEQUENCE [LARGE SCALE GENOMIC DNA]</scope>
    <source>
        <strain evidence="5">AMbin10</strain>
    </source>
</reference>
<feature type="domain" description="STAS" evidence="4">
    <location>
        <begin position="267"/>
        <end position="378"/>
    </location>
</feature>
<dbReference type="EMBL" id="QJPH01000187">
    <property type="protein sequence ID" value="PZN83428.1"/>
    <property type="molecule type" value="Genomic_DNA"/>
</dbReference>
<dbReference type="InterPro" id="IPR002645">
    <property type="entry name" value="STAS_dom"/>
</dbReference>
<evidence type="ECO:0000313" key="6">
    <source>
        <dbReference type="Proteomes" id="UP000249396"/>
    </source>
</evidence>
<dbReference type="NCBIfam" id="TIGR00229">
    <property type="entry name" value="sensory_box"/>
    <property type="match status" value="2"/>
</dbReference>
<gene>
    <name evidence="5" type="ORF">DM484_04475</name>
</gene>
<dbReference type="InterPro" id="IPR051932">
    <property type="entry name" value="Bact_StressResp_Reg"/>
</dbReference>
<dbReference type="InterPro" id="IPR000014">
    <property type="entry name" value="PAS"/>
</dbReference>
<feature type="domain" description="PAS" evidence="2">
    <location>
        <begin position="15"/>
        <end position="61"/>
    </location>
</feature>
<evidence type="ECO:0000259" key="3">
    <source>
        <dbReference type="PROSITE" id="PS50113"/>
    </source>
</evidence>
<dbReference type="SUPFAM" id="SSF52091">
    <property type="entry name" value="SpoIIaa-like"/>
    <property type="match status" value="1"/>
</dbReference>